<dbReference type="AlphaFoldDB" id="A0A223P3Z9"/>
<name>A0A223P3Z9_9SPHI</name>
<dbReference type="EMBL" id="CP022743">
    <property type="protein sequence ID" value="ASU36760.1"/>
    <property type="molecule type" value="Genomic_DNA"/>
</dbReference>
<keyword evidence="2" id="KW-1185">Reference proteome</keyword>
<dbReference type="KEGG" id="muc:MuYL_4877"/>
<dbReference type="RefSeq" id="WP_094572730.1">
    <property type="nucleotide sequence ID" value="NZ_CP022743.1"/>
</dbReference>
<gene>
    <name evidence="1" type="ORF">MuYL_4877</name>
</gene>
<protein>
    <submittedName>
        <fullName evidence="1">Uncharacterized protein</fullName>
    </submittedName>
</protein>
<evidence type="ECO:0000313" key="2">
    <source>
        <dbReference type="Proteomes" id="UP000215002"/>
    </source>
</evidence>
<sequence>MKQIIVLLMAIGPMFGSSQPCRVGTIDGLTRANGFNQLILGQEIKQVSHHKLSYLEQSPGFDADSCIFYQYNEDDVQQISKDAKIKFIAVRAYKYNIVNIYVIFNRSDGFEVLNDFLARYGQFTSRPDAYADVFEWDSSSVHLSLKYQLDINFGIAVYTCKALDEQIKAKSKQRLLQQKTLAEGN</sequence>
<evidence type="ECO:0000313" key="1">
    <source>
        <dbReference type="EMBL" id="ASU36760.1"/>
    </source>
</evidence>
<proteinExistence type="predicted"/>
<accession>A0A223P3Z9</accession>
<dbReference type="Proteomes" id="UP000215002">
    <property type="component" value="Chromosome"/>
</dbReference>
<dbReference type="OrthoDB" id="791919at2"/>
<reference evidence="1 2" key="1">
    <citation type="submission" date="2017-08" db="EMBL/GenBank/DDBJ databases">
        <title>Complete genome sequence of Mucilaginibacter sp. strain BJC16-A31.</title>
        <authorList>
            <consortium name="Henan University of Science and Technology"/>
            <person name="You X."/>
        </authorList>
    </citation>
    <scope>NUCLEOTIDE SEQUENCE [LARGE SCALE GENOMIC DNA]</scope>
    <source>
        <strain evidence="1 2">BJC16-A31</strain>
    </source>
</reference>
<organism evidence="1 2">
    <name type="scientific">Mucilaginibacter xinganensis</name>
    <dbReference type="NCBI Taxonomy" id="1234841"/>
    <lineage>
        <taxon>Bacteria</taxon>
        <taxon>Pseudomonadati</taxon>
        <taxon>Bacteroidota</taxon>
        <taxon>Sphingobacteriia</taxon>
        <taxon>Sphingobacteriales</taxon>
        <taxon>Sphingobacteriaceae</taxon>
        <taxon>Mucilaginibacter</taxon>
    </lineage>
</organism>